<dbReference type="AlphaFoldDB" id="A0A7J0CAT6"/>
<evidence type="ECO:0000313" key="3">
    <source>
        <dbReference type="Proteomes" id="UP000498980"/>
    </source>
</evidence>
<dbReference type="EMBL" id="BLWC01000001">
    <property type="protein sequence ID" value="GFM99621.1"/>
    <property type="molecule type" value="Genomic_DNA"/>
</dbReference>
<sequence>MSPNSPNSPTVPFTESPLSFIAPDTCPGCFSGPESRPWTTGRRGPSAPERTGMSVPLPHRGSRSRAVTAVGTVKEYVNFCCAHATLWAPSGPRVSRGPRRRDTVASLSPT</sequence>
<dbReference type="Proteomes" id="UP000498980">
    <property type="component" value="Unassembled WGS sequence"/>
</dbReference>
<proteinExistence type="predicted"/>
<feature type="region of interest" description="Disordered" evidence="1">
    <location>
        <begin position="30"/>
        <end position="62"/>
    </location>
</feature>
<gene>
    <name evidence="2" type="ORF">Sfulv_44320</name>
</gene>
<evidence type="ECO:0000256" key="1">
    <source>
        <dbReference type="SAM" id="MobiDB-lite"/>
    </source>
</evidence>
<reference evidence="2 3" key="1">
    <citation type="submission" date="2020-05" db="EMBL/GenBank/DDBJ databases">
        <title>Whole genome shotgun sequence of Streptomyces fulvorobeus NBRC 15897.</title>
        <authorList>
            <person name="Komaki H."/>
            <person name="Tamura T."/>
        </authorList>
    </citation>
    <scope>NUCLEOTIDE SEQUENCE [LARGE SCALE GENOMIC DNA]</scope>
    <source>
        <strain evidence="2 3">NBRC 15897</strain>
    </source>
</reference>
<organism evidence="2 3">
    <name type="scientific">Streptomyces fulvorobeus</name>
    <dbReference type="NCBI Taxonomy" id="284028"/>
    <lineage>
        <taxon>Bacteria</taxon>
        <taxon>Bacillati</taxon>
        <taxon>Actinomycetota</taxon>
        <taxon>Actinomycetes</taxon>
        <taxon>Kitasatosporales</taxon>
        <taxon>Streptomycetaceae</taxon>
        <taxon>Streptomyces</taxon>
    </lineage>
</organism>
<accession>A0A7J0CAT6</accession>
<keyword evidence="3" id="KW-1185">Reference proteome</keyword>
<comment type="caution">
    <text evidence="2">The sequence shown here is derived from an EMBL/GenBank/DDBJ whole genome shotgun (WGS) entry which is preliminary data.</text>
</comment>
<protein>
    <submittedName>
        <fullName evidence="2">Uncharacterized protein</fullName>
    </submittedName>
</protein>
<evidence type="ECO:0000313" key="2">
    <source>
        <dbReference type="EMBL" id="GFM99621.1"/>
    </source>
</evidence>
<feature type="region of interest" description="Disordered" evidence="1">
    <location>
        <begin position="89"/>
        <end position="110"/>
    </location>
</feature>
<name>A0A7J0CAT6_9ACTN</name>